<dbReference type="PANTHER" id="PTHR42109">
    <property type="entry name" value="UNPLACED GENOMIC SCAFFOLD UM_SCAF_CONTIG_1.265, WHOLE GENOME SHOTGUN SEQUENCE"/>
    <property type="match status" value="1"/>
</dbReference>
<feature type="transmembrane region" description="Helical" evidence="1">
    <location>
        <begin position="35"/>
        <end position="56"/>
    </location>
</feature>
<dbReference type="InterPro" id="IPR056119">
    <property type="entry name" value="DUF7702"/>
</dbReference>
<dbReference type="EMBL" id="KV460206">
    <property type="protein sequence ID" value="OBU01407.1"/>
    <property type="molecule type" value="Genomic_DNA"/>
</dbReference>
<name>A0A2P2SX50_9PEZI</name>
<dbReference type="AlphaFoldDB" id="A0A2P2SX50"/>
<feature type="transmembrane region" description="Helical" evidence="1">
    <location>
        <begin position="101"/>
        <end position="126"/>
    </location>
</feature>
<keyword evidence="1" id="KW-1133">Transmembrane helix</keyword>
<gene>
    <name evidence="3" type="ORF">VE01_00402</name>
</gene>
<feature type="transmembrane region" description="Helical" evidence="1">
    <location>
        <begin position="6"/>
        <end position="28"/>
    </location>
</feature>
<dbReference type="Pfam" id="PF24800">
    <property type="entry name" value="DUF7702"/>
    <property type="match status" value="1"/>
</dbReference>
<dbReference type="PANTHER" id="PTHR42109:SF3">
    <property type="entry name" value="INTEGRAL MEMBRANE PROTEIN (AFU_ORTHOLOGUE AFUA_5G00100)"/>
    <property type="match status" value="1"/>
</dbReference>
<keyword evidence="4" id="KW-1185">Reference proteome</keyword>
<evidence type="ECO:0000313" key="3">
    <source>
        <dbReference type="EMBL" id="OBU01407.1"/>
    </source>
</evidence>
<dbReference type="GeneID" id="28833788"/>
<organism evidence="3 4">
    <name type="scientific">Pseudogymnoascus verrucosus</name>
    <dbReference type="NCBI Taxonomy" id="342668"/>
    <lineage>
        <taxon>Eukaryota</taxon>
        <taxon>Fungi</taxon>
        <taxon>Dikarya</taxon>
        <taxon>Ascomycota</taxon>
        <taxon>Pezizomycotina</taxon>
        <taxon>Leotiomycetes</taxon>
        <taxon>Thelebolales</taxon>
        <taxon>Thelebolaceae</taxon>
        <taxon>Pseudogymnoascus</taxon>
    </lineage>
</organism>
<dbReference type="RefSeq" id="XP_018135139.1">
    <property type="nucleotide sequence ID" value="XM_018269934.2"/>
</dbReference>
<accession>A0A2P2SX50</accession>
<evidence type="ECO:0000259" key="2">
    <source>
        <dbReference type="Pfam" id="PF24800"/>
    </source>
</evidence>
<feature type="transmembrane region" description="Helical" evidence="1">
    <location>
        <begin position="183"/>
        <end position="205"/>
    </location>
</feature>
<keyword evidence="1" id="KW-0812">Transmembrane</keyword>
<evidence type="ECO:0000256" key="1">
    <source>
        <dbReference type="SAM" id="Phobius"/>
    </source>
</evidence>
<reference evidence="4" key="2">
    <citation type="journal article" date="2018" name="Nat. Commun.">
        <title>Extreme sensitivity to ultraviolet light in the fungal pathogen causing white-nose syndrome of bats.</title>
        <authorList>
            <person name="Palmer J.M."/>
            <person name="Drees K.P."/>
            <person name="Foster J.T."/>
            <person name="Lindner D.L."/>
        </authorList>
    </citation>
    <scope>NUCLEOTIDE SEQUENCE [LARGE SCALE GENOMIC DNA]</scope>
    <source>
        <strain evidence="4">UAMH 10579</strain>
    </source>
</reference>
<sequence length="252" mass="27336">MFNTAGKIAIAQLAFFIIAIFPALYCLFKHGQHGLLGWGFLCVFCIIRIVGAAIIVSDESTNKTLSEAGLIIASVAIAPLIISIGGIAHESYTSIKSHRRIIFGFLPHVVVHFGCVAAIAMIALGYTKFEKIASTTSDMKTRLDMVRAGGILLLAVWLGIAVIVAVSFLYPRDLRGEKQLIRGVVVAMLAMVVRILYTTLGAFIKTASFNLRTGGTIAEKVVLDLLPEFIFTFALLAAGIASRNLKYEREMK</sequence>
<keyword evidence="1" id="KW-0472">Membrane</keyword>
<protein>
    <recommendedName>
        <fullName evidence="2">DUF7702 domain-containing protein</fullName>
    </recommendedName>
</protein>
<evidence type="ECO:0000313" key="4">
    <source>
        <dbReference type="Proteomes" id="UP000091956"/>
    </source>
</evidence>
<dbReference type="OrthoDB" id="2560628at2759"/>
<dbReference type="Proteomes" id="UP000091956">
    <property type="component" value="Unassembled WGS sequence"/>
</dbReference>
<feature type="transmembrane region" description="Helical" evidence="1">
    <location>
        <begin position="68"/>
        <end position="89"/>
    </location>
</feature>
<reference evidence="3 4" key="1">
    <citation type="submission" date="2016-03" db="EMBL/GenBank/DDBJ databases">
        <title>Comparative genomics of Pseudogymnoascus destructans, the fungus causing white-nose syndrome of bats.</title>
        <authorList>
            <person name="Palmer J.M."/>
            <person name="Drees K.P."/>
            <person name="Foster J.T."/>
            <person name="Lindner D.L."/>
        </authorList>
    </citation>
    <scope>NUCLEOTIDE SEQUENCE [LARGE SCALE GENOMIC DNA]</scope>
    <source>
        <strain evidence="3 4">UAMH 10579</strain>
    </source>
</reference>
<feature type="transmembrane region" description="Helical" evidence="1">
    <location>
        <begin position="146"/>
        <end position="171"/>
    </location>
</feature>
<proteinExistence type="predicted"/>
<feature type="transmembrane region" description="Helical" evidence="1">
    <location>
        <begin position="225"/>
        <end position="245"/>
    </location>
</feature>
<feature type="domain" description="DUF7702" evidence="2">
    <location>
        <begin position="4"/>
        <end position="243"/>
    </location>
</feature>